<accession>D4H298</accession>
<evidence type="ECO:0000313" key="3">
    <source>
        <dbReference type="EMBL" id="ADD68889.1"/>
    </source>
</evidence>
<dbReference type="HOGENOM" id="CLU_2698544_0_0_0"/>
<keyword evidence="4" id="KW-1185">Reference proteome</keyword>
<dbReference type="Proteomes" id="UP000002012">
    <property type="component" value="Chromosome"/>
</dbReference>
<evidence type="ECO:0000313" key="4">
    <source>
        <dbReference type="Proteomes" id="UP000002012"/>
    </source>
</evidence>
<feature type="signal peptide" evidence="2">
    <location>
        <begin position="1"/>
        <end position="22"/>
    </location>
</feature>
<feature type="chain" id="PRO_5003057717" description="Pentapeptide MXKDX repeat protein" evidence="2">
    <location>
        <begin position="23"/>
        <end position="73"/>
    </location>
</feature>
<evidence type="ECO:0000256" key="1">
    <source>
        <dbReference type="SAM" id="MobiDB-lite"/>
    </source>
</evidence>
<evidence type="ECO:0008006" key="5">
    <source>
        <dbReference type="Google" id="ProtNLM"/>
    </source>
</evidence>
<gene>
    <name evidence="3" type="ordered locus">Dacet_2127</name>
</gene>
<dbReference type="RefSeq" id="WP_013011392.1">
    <property type="nucleotide sequence ID" value="NC_013943.1"/>
</dbReference>
<protein>
    <recommendedName>
        <fullName evidence="5">Pentapeptide MXKDX repeat protein</fullName>
    </recommendedName>
</protein>
<keyword evidence="2" id="KW-0732">Signal</keyword>
<sequence precursor="true">MKKTMSIVLMGMLMLLSVTAMAQDKSEKNVRPQEKMPAENTIRDQKTDKKSKNMDKSEKDSGMMLQREEDKLK</sequence>
<feature type="compositionally biased region" description="Basic and acidic residues" evidence="1">
    <location>
        <begin position="24"/>
        <end position="73"/>
    </location>
</feature>
<proteinExistence type="predicted"/>
<reference evidence="3 4" key="1">
    <citation type="journal article" date="2010" name="Stand. Genomic Sci.">
        <title>Complete genome sequence of Denitrovibrio acetiphilus type strain (N2460).</title>
        <authorList>
            <person name="Kiss H."/>
            <person name="Lang E."/>
            <person name="Lapidus A."/>
            <person name="Copeland A."/>
            <person name="Nolan M."/>
            <person name="Glavina Del Rio T."/>
            <person name="Chen F."/>
            <person name="Lucas S."/>
            <person name="Tice H."/>
            <person name="Cheng J.F."/>
            <person name="Han C."/>
            <person name="Goodwin L."/>
            <person name="Pitluck S."/>
            <person name="Liolios K."/>
            <person name="Pati A."/>
            <person name="Ivanova N."/>
            <person name="Mavromatis K."/>
            <person name="Chen A."/>
            <person name="Palaniappan K."/>
            <person name="Land M."/>
            <person name="Hauser L."/>
            <person name="Chang Y.J."/>
            <person name="Jeffries C.D."/>
            <person name="Detter J.C."/>
            <person name="Brettin T."/>
            <person name="Spring S."/>
            <person name="Rohde M."/>
            <person name="Goker M."/>
            <person name="Woyke T."/>
            <person name="Bristow J."/>
            <person name="Eisen J.A."/>
            <person name="Markowitz V."/>
            <person name="Hugenholtz P."/>
            <person name="Kyrpides N.C."/>
            <person name="Klenk H.P."/>
        </authorList>
    </citation>
    <scope>NUCLEOTIDE SEQUENCE [LARGE SCALE GENOMIC DNA]</scope>
    <source>
        <strain evidence="4">DSM 12809 / NBRC 114555 / N2460</strain>
    </source>
</reference>
<feature type="region of interest" description="Disordered" evidence="1">
    <location>
        <begin position="23"/>
        <end position="73"/>
    </location>
</feature>
<evidence type="ECO:0000256" key="2">
    <source>
        <dbReference type="SAM" id="SignalP"/>
    </source>
</evidence>
<dbReference type="InParanoid" id="D4H298"/>
<dbReference type="STRING" id="522772.Dacet_2127"/>
<dbReference type="PaxDb" id="522772-Dacet_2127"/>
<dbReference type="AlphaFoldDB" id="D4H298"/>
<name>D4H298_DENA2</name>
<organism evidence="3 4">
    <name type="scientific">Denitrovibrio acetiphilus (strain DSM 12809 / NBRC 114555 / N2460)</name>
    <dbReference type="NCBI Taxonomy" id="522772"/>
    <lineage>
        <taxon>Bacteria</taxon>
        <taxon>Pseudomonadati</taxon>
        <taxon>Deferribacterota</taxon>
        <taxon>Deferribacteres</taxon>
        <taxon>Deferribacterales</taxon>
        <taxon>Geovibrionaceae</taxon>
        <taxon>Denitrovibrio</taxon>
    </lineage>
</organism>
<dbReference type="KEGG" id="dap:Dacet_2127"/>
<dbReference type="EMBL" id="CP001968">
    <property type="protein sequence ID" value="ADD68889.1"/>
    <property type="molecule type" value="Genomic_DNA"/>
</dbReference>